<dbReference type="PROSITE" id="PS51186">
    <property type="entry name" value="GNAT"/>
    <property type="match status" value="1"/>
</dbReference>
<dbReference type="PANTHER" id="PTHR31143:SF2">
    <property type="entry name" value="FR47-LIKE DOMAIN-CONTAINING PROTEIN-RELATED"/>
    <property type="match status" value="1"/>
</dbReference>
<dbReference type="AlphaFoldDB" id="A0A7G9G645"/>
<dbReference type="PANTHER" id="PTHR31143">
    <property type="match status" value="1"/>
</dbReference>
<dbReference type="SUPFAM" id="SSF55729">
    <property type="entry name" value="Acyl-CoA N-acyltransferases (Nat)"/>
    <property type="match status" value="1"/>
</dbReference>
<evidence type="ECO:0000313" key="2">
    <source>
        <dbReference type="EMBL" id="QNM06277.1"/>
    </source>
</evidence>
<name>A0A7G9G645_9FIRM</name>
<dbReference type="Pfam" id="PF12746">
    <property type="entry name" value="GNAT_acetyltran"/>
    <property type="match status" value="1"/>
</dbReference>
<organism evidence="2 3">
    <name type="scientific">Qiania dongpingensis</name>
    <dbReference type="NCBI Taxonomy" id="2763669"/>
    <lineage>
        <taxon>Bacteria</taxon>
        <taxon>Bacillati</taxon>
        <taxon>Bacillota</taxon>
        <taxon>Clostridia</taxon>
        <taxon>Lachnospirales</taxon>
        <taxon>Lachnospiraceae</taxon>
        <taxon>Qiania</taxon>
    </lineage>
</organism>
<dbReference type="RefSeq" id="WP_249303679.1">
    <property type="nucleotide sequence ID" value="NZ_CP060634.1"/>
</dbReference>
<dbReference type="InterPro" id="IPR027365">
    <property type="entry name" value="GNAT_acetyltra_YdfB-like"/>
</dbReference>
<dbReference type="InterPro" id="IPR016181">
    <property type="entry name" value="Acyl_CoA_acyltransferase"/>
</dbReference>
<dbReference type="Gene3D" id="3.40.630.30">
    <property type="match status" value="1"/>
</dbReference>
<dbReference type="KEGG" id="qdo:H9Q78_03790"/>
<dbReference type="Proteomes" id="UP000515823">
    <property type="component" value="Chromosome"/>
</dbReference>
<proteinExistence type="predicted"/>
<protein>
    <submittedName>
        <fullName evidence="2">GNAT family N-acetyltransferase</fullName>
    </submittedName>
</protein>
<keyword evidence="3" id="KW-1185">Reference proteome</keyword>
<dbReference type="EMBL" id="CP060634">
    <property type="protein sequence ID" value="QNM06277.1"/>
    <property type="molecule type" value="Genomic_DNA"/>
</dbReference>
<gene>
    <name evidence="2" type="ORF">H9Q78_03790</name>
</gene>
<evidence type="ECO:0000259" key="1">
    <source>
        <dbReference type="PROSITE" id="PS51186"/>
    </source>
</evidence>
<keyword evidence="2" id="KW-0808">Transferase</keyword>
<dbReference type="GO" id="GO:0016747">
    <property type="term" value="F:acyltransferase activity, transferring groups other than amino-acyl groups"/>
    <property type="evidence" value="ECO:0007669"/>
    <property type="project" value="InterPro"/>
</dbReference>
<accession>A0A7G9G645</accession>
<dbReference type="InterPro" id="IPR000182">
    <property type="entry name" value="GNAT_dom"/>
</dbReference>
<reference evidence="2 3" key="1">
    <citation type="submission" date="2020-08" db="EMBL/GenBank/DDBJ databases">
        <authorList>
            <person name="Liu C."/>
            <person name="Sun Q."/>
        </authorList>
    </citation>
    <scope>NUCLEOTIDE SEQUENCE [LARGE SCALE GENOMIC DNA]</scope>
    <source>
        <strain evidence="2 3">NSJ-38</strain>
    </source>
</reference>
<dbReference type="Gene3D" id="3.40.630.110">
    <property type="entry name" value="GNAT acetyltransferase-like"/>
    <property type="match status" value="1"/>
</dbReference>
<evidence type="ECO:0000313" key="3">
    <source>
        <dbReference type="Proteomes" id="UP000515823"/>
    </source>
</evidence>
<dbReference type="InterPro" id="IPR042573">
    <property type="entry name" value="GNAT_acetyltra_N"/>
</dbReference>
<sequence>MIPIERDNIGSILPLFEGWNETMIWSCLQGYMGKAWADSAESPRSARIIVGDFCCLAGLPCPELIPALSENLPHYPALLIPQDLSWETCIEQTCGSFVSKFQRYSIKKEPGIFDRDRLLSYVNAIPDDYQLTMIDESLYHMALDEEWSKDLCSNFSSYQQYQSMGIGAAALYKGRLVSGASSYAVYREGIEIEVDTKREHRNRGLACACASLLILRCMERNLYPSWDAHDLRSVSLAEKLGYHRDTAYTAYLYEPKK</sequence>
<feature type="domain" description="N-acetyltransferase" evidence="1">
    <location>
        <begin position="126"/>
        <end position="257"/>
    </location>
</feature>